<protein>
    <submittedName>
        <fullName evidence="3">Uncharacterized protein</fullName>
    </submittedName>
</protein>
<dbReference type="Proteomes" id="UP000694005">
    <property type="component" value="Chromosome A05"/>
</dbReference>
<keyword evidence="2" id="KW-1133">Transmembrane helix</keyword>
<proteinExistence type="predicted"/>
<sequence>MVHSRYSFKIRQLRSHLYLTCHPPRPRIHSPFTPYLNKRTLTPLPSLPSDLSPKQDLGEFMKELSQLESVSEKVSKLVERLKELHECKIRIAAGILYLYLKKYLYLILVNFLSFFFFFFAFFFSLFILILAVRVRLDKRQRILNEEKLRIAEMKRLIAEEKKIIAEKKKEIAEKRRKLNQRESHRDA</sequence>
<feature type="coiled-coil region" evidence="1">
    <location>
        <begin position="143"/>
        <end position="184"/>
    </location>
</feature>
<organism evidence="3 4">
    <name type="scientific">Brassica campestris</name>
    <name type="common">Field mustard</name>
    <dbReference type="NCBI Taxonomy" id="3711"/>
    <lineage>
        <taxon>Eukaryota</taxon>
        <taxon>Viridiplantae</taxon>
        <taxon>Streptophyta</taxon>
        <taxon>Embryophyta</taxon>
        <taxon>Tracheophyta</taxon>
        <taxon>Spermatophyta</taxon>
        <taxon>Magnoliopsida</taxon>
        <taxon>eudicotyledons</taxon>
        <taxon>Gunneridae</taxon>
        <taxon>Pentapetalae</taxon>
        <taxon>rosids</taxon>
        <taxon>malvids</taxon>
        <taxon>Brassicales</taxon>
        <taxon>Brassicaceae</taxon>
        <taxon>Brassiceae</taxon>
        <taxon>Brassica</taxon>
    </lineage>
</organism>
<accession>A0A8D9DMM3</accession>
<evidence type="ECO:0000313" key="4">
    <source>
        <dbReference type="Proteomes" id="UP000694005"/>
    </source>
</evidence>
<dbReference type="EMBL" id="LS974621">
    <property type="protein sequence ID" value="CAG7877128.1"/>
    <property type="molecule type" value="Genomic_DNA"/>
</dbReference>
<evidence type="ECO:0000256" key="2">
    <source>
        <dbReference type="SAM" id="Phobius"/>
    </source>
</evidence>
<evidence type="ECO:0000256" key="1">
    <source>
        <dbReference type="SAM" id="Coils"/>
    </source>
</evidence>
<dbReference type="AlphaFoldDB" id="A0A8D9DMM3"/>
<keyword evidence="2" id="KW-0472">Membrane</keyword>
<feature type="transmembrane region" description="Helical" evidence="2">
    <location>
        <begin position="103"/>
        <end position="132"/>
    </location>
</feature>
<reference evidence="3 4" key="1">
    <citation type="submission" date="2021-07" db="EMBL/GenBank/DDBJ databases">
        <authorList>
            <consortium name="Genoscope - CEA"/>
            <person name="William W."/>
        </authorList>
    </citation>
    <scope>NUCLEOTIDE SEQUENCE [LARGE SCALE GENOMIC DNA]</scope>
</reference>
<keyword evidence="2" id="KW-0812">Transmembrane</keyword>
<gene>
    <name evidence="3" type="ORF">BRAPAZ1V2_A05P36490.2</name>
</gene>
<evidence type="ECO:0000313" key="3">
    <source>
        <dbReference type="EMBL" id="CAG7877128.1"/>
    </source>
</evidence>
<keyword evidence="1" id="KW-0175">Coiled coil</keyword>
<name>A0A8D9DMM3_BRACM</name>
<dbReference type="Gramene" id="A05p36490.2_BraZ1">
    <property type="protein sequence ID" value="A05p36490.2_BraZ1.CDS"/>
    <property type="gene ID" value="A05g36490.2_BraZ1"/>
</dbReference>